<dbReference type="STRING" id="708126.BW727_101176"/>
<dbReference type="KEGG" id="jda:BW727_101176"/>
<evidence type="ECO:0008006" key="4">
    <source>
        <dbReference type="Google" id="ProtNLM"/>
    </source>
</evidence>
<keyword evidence="1" id="KW-1133">Transmembrane helix</keyword>
<feature type="transmembrane region" description="Helical" evidence="1">
    <location>
        <begin position="52"/>
        <end position="72"/>
    </location>
</feature>
<evidence type="ECO:0000256" key="1">
    <source>
        <dbReference type="SAM" id="Phobius"/>
    </source>
</evidence>
<keyword evidence="1" id="KW-0472">Membrane</keyword>
<dbReference type="EMBL" id="CP019728">
    <property type="protein sequence ID" value="AQS53543.1"/>
    <property type="molecule type" value="Genomic_DNA"/>
</dbReference>
<feature type="transmembrane region" description="Helical" evidence="1">
    <location>
        <begin position="119"/>
        <end position="143"/>
    </location>
</feature>
<dbReference type="AlphaFoldDB" id="A0A1S6IPQ3"/>
<dbReference type="PIRSF" id="PIRSF031503">
    <property type="entry name" value="UCP031503_mp"/>
    <property type="match status" value="1"/>
</dbReference>
<sequence>MTTLFGLLIILFVAMHLVGGEKGTRSFIALFLNFLIIFMAIFLLANSSINPILLTLIACLVIACVNLFYINGLNLKSITAFIGTILTLLVLIGIIFIIVKQSMIQGFGIEEIEESTYFILYIGIDFIELTIATIIMAVIGAITDTAISISSAMNEIYAHHPEMNRLRLFESGMNVGKDILGTTTNTLFFAFIGGYLALILWFEDLNYSFGEIINSEVFSSEIISILAIGTGAILVIPITAWIATLIFIHYHDKAVSI</sequence>
<gene>
    <name evidence="2" type="ORF">BW727_101176</name>
</gene>
<dbReference type="PANTHER" id="PTHR41771">
    <property type="entry name" value="MEMBRANE PROTEIN-RELATED"/>
    <property type="match status" value="1"/>
</dbReference>
<feature type="transmembrane region" description="Helical" evidence="1">
    <location>
        <begin position="223"/>
        <end position="250"/>
    </location>
</feature>
<dbReference type="InterPro" id="IPR012507">
    <property type="entry name" value="YibE_F"/>
</dbReference>
<feature type="transmembrane region" description="Helical" evidence="1">
    <location>
        <begin position="179"/>
        <end position="202"/>
    </location>
</feature>
<keyword evidence="1" id="KW-0812">Transmembrane</keyword>
<dbReference type="Pfam" id="PF07907">
    <property type="entry name" value="YibE_F"/>
    <property type="match status" value="1"/>
</dbReference>
<name>A0A1S6IPQ3_9LACT</name>
<dbReference type="Proteomes" id="UP000188993">
    <property type="component" value="Chromosome"/>
</dbReference>
<organism evidence="2 3">
    <name type="scientific">Jeotgalibaca dankookensis</name>
    <dbReference type="NCBI Taxonomy" id="708126"/>
    <lineage>
        <taxon>Bacteria</taxon>
        <taxon>Bacillati</taxon>
        <taxon>Bacillota</taxon>
        <taxon>Bacilli</taxon>
        <taxon>Lactobacillales</taxon>
        <taxon>Carnobacteriaceae</taxon>
        <taxon>Jeotgalibaca</taxon>
    </lineage>
</organism>
<feature type="transmembrane region" description="Helical" evidence="1">
    <location>
        <begin position="78"/>
        <end position="99"/>
    </location>
</feature>
<dbReference type="RefSeq" id="WP_062468896.1">
    <property type="nucleotide sequence ID" value="NZ_BBYN01000010.1"/>
</dbReference>
<accession>A0A1S6IPQ3</accession>
<dbReference type="OrthoDB" id="2414035at2"/>
<reference evidence="2 3" key="1">
    <citation type="journal article" date="2014" name="Int. J. Syst. Evol. Microbiol.">
        <title>Jeotgalibaca dankookensis gen. nov., sp. nov., a member of the family Carnobacteriaceae, isolated from seujeot (Korean traditional food).</title>
        <authorList>
            <person name="Lee D.G."/>
            <person name="Trujillo M.E."/>
            <person name="Kang H."/>
            <person name="Ahn T.Y."/>
        </authorList>
    </citation>
    <scope>NUCLEOTIDE SEQUENCE [LARGE SCALE GENOMIC DNA]</scope>
    <source>
        <strain evidence="2 3">EX-07</strain>
    </source>
</reference>
<keyword evidence="3" id="KW-1185">Reference proteome</keyword>
<evidence type="ECO:0000313" key="3">
    <source>
        <dbReference type="Proteomes" id="UP000188993"/>
    </source>
</evidence>
<dbReference type="PANTHER" id="PTHR41771:SF1">
    <property type="entry name" value="MEMBRANE PROTEIN"/>
    <property type="match status" value="1"/>
</dbReference>
<dbReference type="InterPro" id="IPR014564">
    <property type="entry name" value="UCP031503_TM"/>
</dbReference>
<feature type="transmembrane region" description="Helical" evidence="1">
    <location>
        <begin position="30"/>
        <end position="45"/>
    </location>
</feature>
<protein>
    <recommendedName>
        <fullName evidence="4">YibE/F-like protein</fullName>
    </recommendedName>
</protein>
<evidence type="ECO:0000313" key="2">
    <source>
        <dbReference type="EMBL" id="AQS53543.1"/>
    </source>
</evidence>
<proteinExistence type="predicted"/>